<dbReference type="InterPro" id="IPR021516">
    <property type="entry name" value="DUF3179"/>
</dbReference>
<sequence length="394" mass="43224">MDSSSRRAFLTTATGGMTLLAGCTDVLSGDDSDARDDARHSAENVQENAWTPAAASDESVESADVTGPSDDSESDGTLPLKDPEISVPYELTALEEDAISGGVPKDGIPSIDEPSFDDASLGDENMDDGDPVFGVEIDGIQKAYPQYILVFHEVVNDTFGDRSVGVTYCPLTGSVLGFERGGVELGVSGMLVNSNLIMYDRNTDSWWPQIHPVSPLGERNGLRLREFQVTWTTWGRWKEAYPDTQVLTEDTGRVRNYGSDPYGSYNPPSGYYSDSNTLFAPRHENDEYHPKDVFIGARSGDGAVGFLKDSLRDRRLLETTVDGTPYLAAYHEQLDSAWVYRNDEGVMFDATDDGYEGPDSTIHAADELPLTSVNAFDVLWFSWYGYYPETTIVA</sequence>
<dbReference type="Proteomes" id="UP001596414">
    <property type="component" value="Unassembled WGS sequence"/>
</dbReference>
<protein>
    <submittedName>
        <fullName evidence="2">DUF3179 domain-containing protein</fullName>
    </submittedName>
</protein>
<accession>A0ABD5X3S6</accession>
<dbReference type="EMBL" id="JBHSZQ010000004">
    <property type="protein sequence ID" value="MFC7125184.1"/>
    <property type="molecule type" value="Genomic_DNA"/>
</dbReference>
<proteinExistence type="predicted"/>
<dbReference type="Pfam" id="PF11376">
    <property type="entry name" value="DUF3179"/>
    <property type="match status" value="1"/>
</dbReference>
<organism evidence="2 3">
    <name type="scientific">Halovenus rubra</name>
    <dbReference type="NCBI Taxonomy" id="869890"/>
    <lineage>
        <taxon>Archaea</taxon>
        <taxon>Methanobacteriati</taxon>
        <taxon>Methanobacteriota</taxon>
        <taxon>Stenosarchaea group</taxon>
        <taxon>Halobacteria</taxon>
        <taxon>Halobacteriales</taxon>
        <taxon>Haloarculaceae</taxon>
        <taxon>Halovenus</taxon>
    </lineage>
</organism>
<evidence type="ECO:0000313" key="2">
    <source>
        <dbReference type="EMBL" id="MFC7125184.1"/>
    </source>
</evidence>
<gene>
    <name evidence="2" type="ORF">ACFQJ7_03905</name>
</gene>
<feature type="region of interest" description="Disordered" evidence="1">
    <location>
        <begin position="25"/>
        <end position="83"/>
    </location>
</feature>
<reference evidence="2 3" key="1">
    <citation type="journal article" date="2014" name="Int. J. Syst. Evol. Microbiol.">
        <title>Complete genome sequence of Corynebacterium casei LMG S-19264T (=DSM 44701T), isolated from a smear-ripened cheese.</title>
        <authorList>
            <consortium name="US DOE Joint Genome Institute (JGI-PGF)"/>
            <person name="Walter F."/>
            <person name="Albersmeier A."/>
            <person name="Kalinowski J."/>
            <person name="Ruckert C."/>
        </authorList>
    </citation>
    <scope>NUCLEOTIDE SEQUENCE [LARGE SCALE GENOMIC DNA]</scope>
    <source>
        <strain evidence="2 3">CGMCC 4.7215</strain>
    </source>
</reference>
<feature type="compositionally biased region" description="Low complexity" evidence="1">
    <location>
        <begin position="53"/>
        <end position="65"/>
    </location>
</feature>
<evidence type="ECO:0000256" key="1">
    <source>
        <dbReference type="SAM" id="MobiDB-lite"/>
    </source>
</evidence>
<dbReference type="RefSeq" id="WP_267636183.1">
    <property type="nucleotide sequence ID" value="NZ_JAODIY010000004.1"/>
</dbReference>
<dbReference type="AlphaFoldDB" id="A0ABD5X3S6"/>
<evidence type="ECO:0000313" key="3">
    <source>
        <dbReference type="Proteomes" id="UP001596414"/>
    </source>
</evidence>
<name>A0ABD5X3S6_9EURY</name>
<dbReference type="PROSITE" id="PS51257">
    <property type="entry name" value="PROKAR_LIPOPROTEIN"/>
    <property type="match status" value="1"/>
</dbReference>
<comment type="caution">
    <text evidence="2">The sequence shown here is derived from an EMBL/GenBank/DDBJ whole genome shotgun (WGS) entry which is preliminary data.</text>
</comment>